<dbReference type="PaxDb" id="4097-A0A1S3XW84"/>
<dbReference type="KEGG" id="nta:107769492"/>
<proteinExistence type="predicted"/>
<evidence type="ECO:0000313" key="2">
    <source>
        <dbReference type="RefSeq" id="XP_016444201.1"/>
    </source>
</evidence>
<protein>
    <submittedName>
        <fullName evidence="2">Uncharacterized protein</fullName>
    </submittedName>
</protein>
<dbReference type="PANTHER" id="PTHR31260:SF37">
    <property type="match status" value="1"/>
</dbReference>
<gene>
    <name evidence="2" type="primary">LOC107769492</name>
</gene>
<dbReference type="OrthoDB" id="1294542at2759"/>
<dbReference type="AlphaFoldDB" id="A0A1S3XW84"/>
<dbReference type="InterPro" id="IPR006462">
    <property type="entry name" value="MS5"/>
</dbReference>
<feature type="compositionally biased region" description="Acidic residues" evidence="1">
    <location>
        <begin position="16"/>
        <end position="27"/>
    </location>
</feature>
<dbReference type="OMA" id="HYAYDSD"/>
<evidence type="ECO:0000256" key="1">
    <source>
        <dbReference type="SAM" id="MobiDB-lite"/>
    </source>
</evidence>
<dbReference type="RefSeq" id="XP_016444201.1">
    <property type="nucleotide sequence ID" value="XM_016588715.1"/>
</dbReference>
<sequence>MEEQEMPCDGRKRELAEEDEEEVDDSNDSGKSHYAYDSDDSDFELIDGTKVDPKVWDQYYKELDESEGFDITVYPGASFNSSIVPLKSYLTDPNKKQKYTDLCGLAIGDFNSQSAKKYEFVEIVTVNASFAAGM</sequence>
<name>A0A1S3XW84_TOBAC</name>
<accession>A0A1S3XW84</accession>
<dbReference type="PANTHER" id="PTHR31260">
    <property type="entry name" value="CYSTATIN/MONELLIN SUPERFAMILY PROTEIN"/>
    <property type="match status" value="1"/>
</dbReference>
<organism evidence="2">
    <name type="scientific">Nicotiana tabacum</name>
    <name type="common">Common tobacco</name>
    <dbReference type="NCBI Taxonomy" id="4097"/>
    <lineage>
        <taxon>Eukaryota</taxon>
        <taxon>Viridiplantae</taxon>
        <taxon>Streptophyta</taxon>
        <taxon>Embryophyta</taxon>
        <taxon>Tracheophyta</taxon>
        <taxon>Spermatophyta</taxon>
        <taxon>Magnoliopsida</taxon>
        <taxon>eudicotyledons</taxon>
        <taxon>Gunneridae</taxon>
        <taxon>Pentapetalae</taxon>
        <taxon>asterids</taxon>
        <taxon>lamiids</taxon>
        <taxon>Solanales</taxon>
        <taxon>Solanaceae</taxon>
        <taxon>Nicotianoideae</taxon>
        <taxon>Nicotianeae</taxon>
        <taxon>Nicotiana</taxon>
    </lineage>
</organism>
<feature type="region of interest" description="Disordered" evidence="1">
    <location>
        <begin position="1"/>
        <end position="41"/>
    </location>
</feature>
<reference evidence="2" key="1">
    <citation type="submission" date="2025-08" db="UniProtKB">
        <authorList>
            <consortium name="RefSeq"/>
        </authorList>
    </citation>
    <scope>IDENTIFICATION</scope>
</reference>